<feature type="domain" description="PASTA" evidence="4">
    <location>
        <begin position="664"/>
        <end position="723"/>
    </location>
</feature>
<dbReference type="OrthoDB" id="9804124at2"/>
<dbReference type="InterPro" id="IPR011927">
    <property type="entry name" value="SpoVD_pbp"/>
</dbReference>
<dbReference type="Gene3D" id="3.90.1310.10">
    <property type="entry name" value="Penicillin-binding protein 2a (Domain 2)"/>
    <property type="match status" value="1"/>
</dbReference>
<feature type="domain" description="PASTA" evidence="4">
    <location>
        <begin position="594"/>
        <end position="660"/>
    </location>
</feature>
<evidence type="ECO:0000313" key="6">
    <source>
        <dbReference type="Proteomes" id="UP000184447"/>
    </source>
</evidence>
<dbReference type="Pfam" id="PF03717">
    <property type="entry name" value="PBP_dimer"/>
    <property type="match status" value="1"/>
</dbReference>
<dbReference type="Gene3D" id="3.30.450.330">
    <property type="match status" value="1"/>
</dbReference>
<protein>
    <submittedName>
        <fullName evidence="5">Stage V sporulation protein D (Sporulation-specific penicillin-binding protein)</fullName>
    </submittedName>
</protein>
<comment type="similarity">
    <text evidence="2">Belongs to the transpeptidase family.</text>
</comment>
<sequence>MNKNQYSDKVIMKRRMLYTVSFLLLLFFGLFIRLGYIMLVKAKDYNPIAVQQWTEDVKIDAKRGQILDRNGNELAVSANVYRVDFDLNTLRKVQESKGLSNEDIAIKISNVIDIEKDKVLGILEKTLPGGLPMKSATLIRRIEKTEADNIRALGINGIIVSPDTARYYPNDNFLAHVLGHTNSDGEGLTGVELMYNSYLAGTPGILIAETDAKSQEIGNTISEYIPPIAGKNLILTIDEMIQHFAEKAADQALIDNKAKAVTIIISNPNNGEILAMVNKPDYDPNNPWIDGLSFEELQQSWRNRAVSDTYEPGSIFKVVTATAAMAEKVIDEDTYEIVCNGSTTIGKKIIHCWKRTGHGTQAFVDILRNSCNVGFMNLAEKLGAEALNKHIKLFGLGEKTGIDLPGEAKGIIKKTENITATDLATISFGQTNTLTPIQYVQVINAIANGGKLITPHVMKEIQWTDENNENQTIQYDNSNVRQVEDPVVMERLRGYLEEVITTGGGGKAYVEGYNIGGKTGTAQKVVDGKYAAQTYVASFGGMAPILPGKTPDLTVFISIDEPDPSNYYAGQIAAPVAKQIFVDVFNYLDMVNINSSKDELLSDVIVPEIRGSKKSEALSVLKESKLNYEISGDGEYVTDTTPKPGYTTKENSKIIVYTGSNNPVTNDIIVPNFNGLTEEAAIEILNDLGLKYEFNGEGLISHQSIEFKQKVSKNTLITFELEIIGD</sequence>
<evidence type="ECO:0000259" key="4">
    <source>
        <dbReference type="PROSITE" id="PS51178"/>
    </source>
</evidence>
<dbReference type="Proteomes" id="UP000184447">
    <property type="component" value="Unassembled WGS sequence"/>
</dbReference>
<gene>
    <name evidence="5" type="ORF">SAMN02745207_00947</name>
</gene>
<dbReference type="InterPro" id="IPR005311">
    <property type="entry name" value="PBP_dimer"/>
</dbReference>
<reference evidence="5 6" key="1">
    <citation type="submission" date="2016-11" db="EMBL/GenBank/DDBJ databases">
        <authorList>
            <person name="Jaros S."/>
            <person name="Januszkiewicz K."/>
            <person name="Wedrychowicz H."/>
        </authorList>
    </citation>
    <scope>NUCLEOTIDE SEQUENCE [LARGE SCALE GENOMIC DNA]</scope>
    <source>
        <strain evidence="5 6">DSM 8605</strain>
    </source>
</reference>
<dbReference type="RefSeq" id="WP_073337275.1">
    <property type="nucleotide sequence ID" value="NZ_FQXM01000004.1"/>
</dbReference>
<dbReference type="PANTHER" id="PTHR30627:SF1">
    <property type="entry name" value="PEPTIDOGLYCAN D,D-TRANSPEPTIDASE FTSI"/>
    <property type="match status" value="1"/>
</dbReference>
<dbReference type="CDD" id="cd06575">
    <property type="entry name" value="PASTA_Pbp2x-like_2"/>
    <property type="match status" value="1"/>
</dbReference>
<organism evidence="5 6">
    <name type="scientific">Clostridium grantii DSM 8605</name>
    <dbReference type="NCBI Taxonomy" id="1121316"/>
    <lineage>
        <taxon>Bacteria</taxon>
        <taxon>Bacillati</taxon>
        <taxon>Bacillota</taxon>
        <taxon>Clostridia</taxon>
        <taxon>Eubacteriales</taxon>
        <taxon>Clostridiaceae</taxon>
        <taxon>Clostridium</taxon>
    </lineage>
</organism>
<evidence type="ECO:0000313" key="5">
    <source>
        <dbReference type="EMBL" id="SHH38104.1"/>
    </source>
</evidence>
<dbReference type="InterPro" id="IPR012338">
    <property type="entry name" value="Beta-lactam/transpept-like"/>
</dbReference>
<dbReference type="InterPro" id="IPR005543">
    <property type="entry name" value="PASTA_dom"/>
</dbReference>
<dbReference type="GO" id="GO:0008658">
    <property type="term" value="F:penicillin binding"/>
    <property type="evidence" value="ECO:0007669"/>
    <property type="project" value="InterPro"/>
</dbReference>
<dbReference type="SMART" id="SM00740">
    <property type="entry name" value="PASTA"/>
    <property type="match status" value="2"/>
</dbReference>
<keyword evidence="3" id="KW-0472">Membrane</keyword>
<dbReference type="SUPFAM" id="SSF56519">
    <property type="entry name" value="Penicillin binding protein dimerisation domain"/>
    <property type="match status" value="1"/>
</dbReference>
<keyword evidence="6" id="KW-1185">Reference proteome</keyword>
<dbReference type="Gene3D" id="3.40.710.10">
    <property type="entry name" value="DD-peptidase/beta-lactamase superfamily"/>
    <property type="match status" value="1"/>
</dbReference>
<dbReference type="InterPro" id="IPR050515">
    <property type="entry name" value="Beta-lactam/transpept"/>
</dbReference>
<dbReference type="Pfam" id="PF00905">
    <property type="entry name" value="Transpeptidase"/>
    <property type="match status" value="1"/>
</dbReference>
<dbReference type="PANTHER" id="PTHR30627">
    <property type="entry name" value="PEPTIDOGLYCAN D,D-TRANSPEPTIDASE"/>
    <property type="match status" value="1"/>
</dbReference>
<accession>A0A1M5SHS8</accession>
<comment type="subcellular location">
    <subcellularLocation>
        <location evidence="1">Membrane</location>
    </subcellularLocation>
</comment>
<dbReference type="SUPFAM" id="SSF54184">
    <property type="entry name" value="Penicillin-binding protein 2x (pbp-2x), c-terminal domain"/>
    <property type="match status" value="2"/>
</dbReference>
<dbReference type="STRING" id="1121316.SAMN02745207_00947"/>
<dbReference type="Pfam" id="PF03793">
    <property type="entry name" value="PASTA"/>
    <property type="match status" value="2"/>
</dbReference>
<evidence type="ECO:0000256" key="1">
    <source>
        <dbReference type="ARBA" id="ARBA00004370"/>
    </source>
</evidence>
<dbReference type="GO" id="GO:0005886">
    <property type="term" value="C:plasma membrane"/>
    <property type="evidence" value="ECO:0007669"/>
    <property type="project" value="TreeGrafter"/>
</dbReference>
<dbReference type="SUPFAM" id="SSF56601">
    <property type="entry name" value="beta-lactamase/transpeptidase-like"/>
    <property type="match status" value="1"/>
</dbReference>
<dbReference type="InterPro" id="IPR001460">
    <property type="entry name" value="PCN-bd_Tpept"/>
</dbReference>
<proteinExistence type="inferred from homology"/>
<name>A0A1M5SHS8_9CLOT</name>
<dbReference type="CDD" id="cd06576">
    <property type="entry name" value="PASTA_Pbp2x-like_1"/>
    <property type="match status" value="1"/>
</dbReference>
<evidence type="ECO:0000256" key="2">
    <source>
        <dbReference type="ARBA" id="ARBA00007171"/>
    </source>
</evidence>
<dbReference type="GO" id="GO:0071555">
    <property type="term" value="P:cell wall organization"/>
    <property type="evidence" value="ECO:0007669"/>
    <property type="project" value="TreeGrafter"/>
</dbReference>
<dbReference type="NCBIfam" id="TIGR02214">
    <property type="entry name" value="spoVD_pbp"/>
    <property type="match status" value="1"/>
</dbReference>
<dbReference type="InterPro" id="IPR036138">
    <property type="entry name" value="PBP_dimer_sf"/>
</dbReference>
<evidence type="ECO:0000256" key="3">
    <source>
        <dbReference type="ARBA" id="ARBA00023136"/>
    </source>
</evidence>
<dbReference type="EMBL" id="FQXM01000004">
    <property type="protein sequence ID" value="SHH38104.1"/>
    <property type="molecule type" value="Genomic_DNA"/>
</dbReference>
<dbReference type="PROSITE" id="PS51178">
    <property type="entry name" value="PASTA"/>
    <property type="match status" value="2"/>
</dbReference>
<dbReference type="AlphaFoldDB" id="A0A1M5SHS8"/>